<dbReference type="Proteomes" id="UP000270296">
    <property type="component" value="Unassembled WGS sequence"/>
</dbReference>
<evidence type="ECO:0000256" key="4">
    <source>
        <dbReference type="ARBA" id="ARBA00022989"/>
    </source>
</evidence>
<keyword evidence="3 6" id="KW-0812">Transmembrane</keyword>
<gene>
    <name evidence="7" type="ORF">SBAD_LOCUS8897</name>
</gene>
<keyword evidence="5 6" id="KW-0472">Membrane</keyword>
<sequence length="127" mass="15328">MRRVFDQDVEWGYCFDVHLNALFPVLMLLHVFLPCFYPNQSCLKFFFLVIRSIGFFSCFVCNTTWLVAVSYYIYITFLGYLVLPFLKNAHIFLYPFTFLFIFYVGTLSLSWNVMDAFLTFYKYRFSY</sequence>
<evidence type="ECO:0000313" key="7">
    <source>
        <dbReference type="EMBL" id="VDP19984.1"/>
    </source>
</evidence>
<dbReference type="WBParaSite" id="SBAD_0000921801-mRNA-1">
    <property type="protein sequence ID" value="SBAD_0000921801-mRNA-1"/>
    <property type="gene ID" value="SBAD_0000921801"/>
</dbReference>
<keyword evidence="4 6" id="KW-1133">Transmembrane helix</keyword>
<evidence type="ECO:0000313" key="9">
    <source>
        <dbReference type="WBParaSite" id="SBAD_0000921801-mRNA-1"/>
    </source>
</evidence>
<protein>
    <submittedName>
        <fullName evidence="9">Protein unc-50 homolog</fullName>
    </submittedName>
</protein>
<comment type="similarity">
    <text evidence="2">Belongs to the unc-50 family.</text>
</comment>
<reference evidence="9" key="1">
    <citation type="submission" date="2016-06" db="UniProtKB">
        <authorList>
            <consortium name="WormBaseParasite"/>
        </authorList>
    </citation>
    <scope>IDENTIFICATION</scope>
</reference>
<accession>A0A183IZ49</accession>
<organism evidence="9">
    <name type="scientific">Soboliphyme baturini</name>
    <dbReference type="NCBI Taxonomy" id="241478"/>
    <lineage>
        <taxon>Eukaryota</taxon>
        <taxon>Metazoa</taxon>
        <taxon>Ecdysozoa</taxon>
        <taxon>Nematoda</taxon>
        <taxon>Enoplea</taxon>
        <taxon>Dorylaimia</taxon>
        <taxon>Dioctophymatida</taxon>
        <taxon>Dioctophymatoidea</taxon>
        <taxon>Soboliphymatidae</taxon>
        <taxon>Soboliphyme</taxon>
    </lineage>
</organism>
<evidence type="ECO:0000256" key="2">
    <source>
        <dbReference type="ARBA" id="ARBA00006293"/>
    </source>
</evidence>
<name>A0A183IZ49_9BILA</name>
<dbReference type="Pfam" id="PF05216">
    <property type="entry name" value="UNC-50"/>
    <property type="match status" value="1"/>
</dbReference>
<dbReference type="PANTHER" id="PTHR12841:SF6">
    <property type="entry name" value="PROTEIN UNC-50 HOMOLOG"/>
    <property type="match status" value="1"/>
</dbReference>
<dbReference type="PANTHER" id="PTHR12841">
    <property type="entry name" value="PROTEIN UNC-50 HOMOLOG"/>
    <property type="match status" value="1"/>
</dbReference>
<evidence type="ECO:0000256" key="3">
    <source>
        <dbReference type="ARBA" id="ARBA00022692"/>
    </source>
</evidence>
<keyword evidence="8" id="KW-1185">Reference proteome</keyword>
<comment type="subcellular location">
    <subcellularLocation>
        <location evidence="1">Membrane</location>
        <topology evidence="1">Multi-pass membrane protein</topology>
    </subcellularLocation>
</comment>
<dbReference type="GO" id="GO:0000139">
    <property type="term" value="C:Golgi membrane"/>
    <property type="evidence" value="ECO:0007669"/>
    <property type="project" value="TreeGrafter"/>
</dbReference>
<dbReference type="InterPro" id="IPR007881">
    <property type="entry name" value="UNC-50"/>
</dbReference>
<feature type="transmembrane region" description="Helical" evidence="6">
    <location>
        <begin position="12"/>
        <end position="33"/>
    </location>
</feature>
<evidence type="ECO:0000313" key="8">
    <source>
        <dbReference type="Proteomes" id="UP000270296"/>
    </source>
</evidence>
<feature type="transmembrane region" description="Helical" evidence="6">
    <location>
        <begin position="92"/>
        <end position="114"/>
    </location>
</feature>
<proteinExistence type="inferred from homology"/>
<evidence type="ECO:0000256" key="6">
    <source>
        <dbReference type="SAM" id="Phobius"/>
    </source>
</evidence>
<evidence type="ECO:0000256" key="5">
    <source>
        <dbReference type="ARBA" id="ARBA00023136"/>
    </source>
</evidence>
<evidence type="ECO:0000256" key="1">
    <source>
        <dbReference type="ARBA" id="ARBA00004141"/>
    </source>
</evidence>
<dbReference type="AlphaFoldDB" id="A0A183IZ49"/>
<dbReference type="OrthoDB" id="10027013at2759"/>
<reference evidence="7 8" key="2">
    <citation type="submission" date="2018-11" db="EMBL/GenBank/DDBJ databases">
        <authorList>
            <consortium name="Pathogen Informatics"/>
        </authorList>
    </citation>
    <scope>NUCLEOTIDE SEQUENCE [LARGE SCALE GENOMIC DNA]</scope>
</reference>
<dbReference type="EMBL" id="UZAM01012088">
    <property type="protein sequence ID" value="VDP19984.1"/>
    <property type="molecule type" value="Genomic_DNA"/>
</dbReference>